<evidence type="ECO:0000313" key="2">
    <source>
        <dbReference type="EMBL" id="MCA5893451.1"/>
    </source>
</evidence>
<comment type="caution">
    <text evidence="2">The sequence shown here is derived from an EMBL/GenBank/DDBJ whole genome shotgun (WGS) entry which is preliminary data.</text>
</comment>
<reference evidence="2 3" key="1">
    <citation type="submission" date="2021-09" db="EMBL/GenBank/DDBJ databases">
        <title>Isoptericola luteus sp. nov., a novel bacterium isolated from Harbin, the capital city of Heilongjiang province.</title>
        <authorList>
            <person name="Li J."/>
        </authorList>
    </citation>
    <scope>NUCLEOTIDE SEQUENCE [LARGE SCALE GENOMIC DNA]</scope>
    <source>
        <strain evidence="2 3">NEAU-Y5</strain>
    </source>
</reference>
<keyword evidence="1" id="KW-0472">Membrane</keyword>
<keyword evidence="1" id="KW-0812">Transmembrane</keyword>
<feature type="transmembrane region" description="Helical" evidence="1">
    <location>
        <begin position="6"/>
        <end position="23"/>
    </location>
</feature>
<evidence type="ECO:0008006" key="4">
    <source>
        <dbReference type="Google" id="ProtNLM"/>
    </source>
</evidence>
<gene>
    <name evidence="2" type="ORF">LEP48_08810</name>
</gene>
<protein>
    <recommendedName>
        <fullName evidence="4">Rod shape-determining protein MreD</fullName>
    </recommendedName>
</protein>
<dbReference type="Pfam" id="PF20221">
    <property type="entry name" value="DUF6580"/>
    <property type="match status" value="1"/>
</dbReference>
<sequence length="186" mass="18973">MSTVLKYVVVAVLAVVSIAWRDLNLHTFLAPGVELVTVLAVASAVLLPRVPAVAVPLVTVAVGDVVLGSSSAISLYVWVAWCAVAVGALALRAARSRRATLALGAGFGAAASTLFFLVSNFGTWMLGRGEWYADSLSGLLAAYAAGVPFYLVPLGANLVLVPVAALAAHALRASSAVPAPSPLPVR</sequence>
<proteinExistence type="predicted"/>
<evidence type="ECO:0000256" key="1">
    <source>
        <dbReference type="SAM" id="Phobius"/>
    </source>
</evidence>
<dbReference type="InterPro" id="IPR046487">
    <property type="entry name" value="DUF6580"/>
</dbReference>
<dbReference type="EMBL" id="JAIXCQ010000005">
    <property type="protein sequence ID" value="MCA5893451.1"/>
    <property type="molecule type" value="Genomic_DNA"/>
</dbReference>
<name>A0ABS7ZGL6_9MICO</name>
<feature type="transmembrane region" description="Helical" evidence="1">
    <location>
        <begin position="35"/>
        <end position="63"/>
    </location>
</feature>
<feature type="transmembrane region" description="Helical" evidence="1">
    <location>
        <begin position="101"/>
        <end position="127"/>
    </location>
</feature>
<accession>A0ABS7ZGL6</accession>
<dbReference type="Proteomes" id="UP001319870">
    <property type="component" value="Unassembled WGS sequence"/>
</dbReference>
<keyword evidence="1" id="KW-1133">Transmembrane helix</keyword>
<keyword evidence="3" id="KW-1185">Reference proteome</keyword>
<organism evidence="2 3">
    <name type="scientific">Isoptericola luteus</name>
    <dbReference type="NCBI Taxonomy" id="2879484"/>
    <lineage>
        <taxon>Bacteria</taxon>
        <taxon>Bacillati</taxon>
        <taxon>Actinomycetota</taxon>
        <taxon>Actinomycetes</taxon>
        <taxon>Micrococcales</taxon>
        <taxon>Promicromonosporaceae</taxon>
        <taxon>Isoptericola</taxon>
    </lineage>
</organism>
<feature type="transmembrane region" description="Helical" evidence="1">
    <location>
        <begin position="147"/>
        <end position="168"/>
    </location>
</feature>
<evidence type="ECO:0000313" key="3">
    <source>
        <dbReference type="Proteomes" id="UP001319870"/>
    </source>
</evidence>
<feature type="transmembrane region" description="Helical" evidence="1">
    <location>
        <begin position="75"/>
        <end position="94"/>
    </location>
</feature>
<dbReference type="RefSeq" id="WP_225565223.1">
    <property type="nucleotide sequence ID" value="NZ_JAIXCQ010000005.1"/>
</dbReference>